<gene>
    <name evidence="3" type="ORF">9F2_16</name>
</gene>
<protein>
    <recommendedName>
        <fullName evidence="4">Lipoprotein</fullName>
    </recommendedName>
</protein>
<feature type="coiled-coil region" evidence="1">
    <location>
        <begin position="104"/>
        <end position="131"/>
    </location>
</feature>
<feature type="compositionally biased region" description="Basic and acidic residues" evidence="2">
    <location>
        <begin position="257"/>
        <end position="270"/>
    </location>
</feature>
<feature type="region of interest" description="Disordered" evidence="2">
    <location>
        <begin position="247"/>
        <end position="270"/>
    </location>
</feature>
<organism evidence="3">
    <name type="scientific">uncultured Caudovirales phage</name>
    <dbReference type="NCBI Taxonomy" id="2100421"/>
    <lineage>
        <taxon>Viruses</taxon>
        <taxon>Duplodnaviria</taxon>
        <taxon>Heunggongvirae</taxon>
        <taxon>Uroviricota</taxon>
        <taxon>Caudoviricetes</taxon>
        <taxon>Peduoviridae</taxon>
        <taxon>Maltschvirus</taxon>
        <taxon>Maltschvirus maltsch</taxon>
    </lineage>
</organism>
<keyword evidence="1" id="KW-0175">Coiled coil</keyword>
<dbReference type="EMBL" id="MF417927">
    <property type="protein sequence ID" value="ASN71522.1"/>
    <property type="molecule type" value="Genomic_DNA"/>
</dbReference>
<evidence type="ECO:0000256" key="1">
    <source>
        <dbReference type="SAM" id="Coils"/>
    </source>
</evidence>
<reference evidence="3" key="1">
    <citation type="submission" date="2017-06" db="EMBL/GenBank/DDBJ databases">
        <title>Novel phages from South African skin metaviromes.</title>
        <authorList>
            <person name="van Zyl L.J."/>
            <person name="Abrahams Y."/>
            <person name="Stander E.A."/>
            <person name="Kirby B.M."/>
            <person name="Clavaud C."/>
            <person name="Farcet C."/>
            <person name="Breton L."/>
            <person name="Trindade M.I."/>
        </authorList>
    </citation>
    <scope>NUCLEOTIDE SEQUENCE</scope>
</reference>
<proteinExistence type="predicted"/>
<evidence type="ECO:0008006" key="4">
    <source>
        <dbReference type="Google" id="ProtNLM"/>
    </source>
</evidence>
<dbReference type="PROSITE" id="PS51257">
    <property type="entry name" value="PROKAR_LIPOPROTEIN"/>
    <property type="match status" value="1"/>
</dbReference>
<sequence>MMRAICLAAVTTMAILVGGCGEPKVDGSSDKAMKDSIQKIAGGLDQAGKAKFEDDVATVAFSKIDISGVLNGSSTQEQQLEKARQDLDGKSAKEISEAAEKIRIERQAREKDQAAKEIKDLEAKQSKAQSDKAELGKFQILKSRFSMRDEEYSYRKQPIIELSVKNGTSLAVSRAYFKGTIASPGRSIPWFSDTFNYQISGGLEPGESASWSLVPNMFGDWGKVNAPKDAVFTVEVYRIDGPDGEPLYSSEGLTKSQTERLDSLRKKFPQ</sequence>
<dbReference type="InterPro" id="IPR046516">
    <property type="entry name" value="DUF6694"/>
</dbReference>
<evidence type="ECO:0000256" key="2">
    <source>
        <dbReference type="SAM" id="MobiDB-lite"/>
    </source>
</evidence>
<dbReference type="Pfam" id="PF20404">
    <property type="entry name" value="DUF6694"/>
    <property type="match status" value="1"/>
</dbReference>
<accession>A0A2H4J8D6</accession>
<evidence type="ECO:0000313" key="3">
    <source>
        <dbReference type="EMBL" id="ASN71522.1"/>
    </source>
</evidence>
<name>A0A2H4J8D6_9CAUD</name>